<keyword evidence="13" id="KW-1185">Reference proteome</keyword>
<evidence type="ECO:0000256" key="9">
    <source>
        <dbReference type="SAM" id="MobiDB-lite"/>
    </source>
</evidence>
<feature type="transmembrane region" description="Helical" evidence="10">
    <location>
        <begin position="93"/>
        <end position="113"/>
    </location>
</feature>
<evidence type="ECO:0000256" key="6">
    <source>
        <dbReference type="ARBA" id="ARBA00022927"/>
    </source>
</evidence>
<protein>
    <submittedName>
        <fullName evidence="12">OPT family small oligopeptide transporter</fullName>
    </submittedName>
</protein>
<evidence type="ECO:0000256" key="5">
    <source>
        <dbReference type="ARBA" id="ARBA00022856"/>
    </source>
</evidence>
<feature type="chain" id="PRO_5043533839" evidence="11">
    <location>
        <begin position="21"/>
        <end position="753"/>
    </location>
</feature>
<feature type="signal peptide" evidence="11">
    <location>
        <begin position="1"/>
        <end position="20"/>
    </location>
</feature>
<feature type="compositionally biased region" description="Basic and acidic residues" evidence="9">
    <location>
        <begin position="42"/>
        <end position="55"/>
    </location>
</feature>
<dbReference type="AlphaFoldDB" id="A0AAX4JLP5"/>
<accession>A0AAX4JLP5</accession>
<evidence type="ECO:0000256" key="8">
    <source>
        <dbReference type="ARBA" id="ARBA00023136"/>
    </source>
</evidence>
<feature type="transmembrane region" description="Helical" evidence="10">
    <location>
        <begin position="663"/>
        <end position="680"/>
    </location>
</feature>
<keyword evidence="3" id="KW-0813">Transport</keyword>
<evidence type="ECO:0000256" key="4">
    <source>
        <dbReference type="ARBA" id="ARBA00022692"/>
    </source>
</evidence>
<evidence type="ECO:0000313" key="12">
    <source>
        <dbReference type="EMBL" id="WWC86362.1"/>
    </source>
</evidence>
<feature type="transmembrane region" description="Helical" evidence="10">
    <location>
        <begin position="614"/>
        <end position="633"/>
    </location>
</feature>
<feature type="transmembrane region" description="Helical" evidence="10">
    <location>
        <begin position="499"/>
        <end position="518"/>
    </location>
</feature>
<keyword evidence="5" id="KW-0571">Peptide transport</keyword>
<dbReference type="GO" id="GO:0035673">
    <property type="term" value="F:oligopeptide transmembrane transporter activity"/>
    <property type="evidence" value="ECO:0007669"/>
    <property type="project" value="InterPro"/>
</dbReference>
<dbReference type="RefSeq" id="XP_066073125.1">
    <property type="nucleotide sequence ID" value="XM_066217028.1"/>
</dbReference>
<evidence type="ECO:0000256" key="7">
    <source>
        <dbReference type="ARBA" id="ARBA00022989"/>
    </source>
</evidence>
<feature type="region of interest" description="Disordered" evidence="9">
    <location>
        <begin position="42"/>
        <end position="61"/>
    </location>
</feature>
<organism evidence="12 13">
    <name type="scientific">Kwoniella dendrophila CBS 6074</name>
    <dbReference type="NCBI Taxonomy" id="1295534"/>
    <lineage>
        <taxon>Eukaryota</taxon>
        <taxon>Fungi</taxon>
        <taxon>Dikarya</taxon>
        <taxon>Basidiomycota</taxon>
        <taxon>Agaricomycotina</taxon>
        <taxon>Tremellomycetes</taxon>
        <taxon>Tremellales</taxon>
        <taxon>Cryptococcaceae</taxon>
        <taxon>Kwoniella</taxon>
    </lineage>
</organism>
<dbReference type="EMBL" id="CP144098">
    <property type="protein sequence ID" value="WWC86362.1"/>
    <property type="molecule type" value="Genomic_DNA"/>
</dbReference>
<dbReference type="Pfam" id="PF03169">
    <property type="entry name" value="OPT"/>
    <property type="match status" value="2"/>
</dbReference>
<evidence type="ECO:0000256" key="2">
    <source>
        <dbReference type="ARBA" id="ARBA00008807"/>
    </source>
</evidence>
<feature type="transmembrane region" description="Helical" evidence="10">
    <location>
        <begin position="579"/>
        <end position="602"/>
    </location>
</feature>
<feature type="transmembrane region" description="Helical" evidence="10">
    <location>
        <begin position="341"/>
        <end position="364"/>
    </location>
</feature>
<dbReference type="NCBIfam" id="TIGR00728">
    <property type="entry name" value="OPT_sfam"/>
    <property type="match status" value="1"/>
</dbReference>
<evidence type="ECO:0000313" key="13">
    <source>
        <dbReference type="Proteomes" id="UP001355207"/>
    </source>
</evidence>
<keyword evidence="11" id="KW-0732">Signal</keyword>
<keyword evidence="8 10" id="KW-0472">Membrane</keyword>
<reference evidence="12 13" key="1">
    <citation type="submission" date="2024-01" db="EMBL/GenBank/DDBJ databases">
        <title>Comparative genomics of Cryptococcus and Kwoniella reveals pathogenesis evolution and contrasting modes of karyotype evolution via chromosome fusion or intercentromeric recombination.</title>
        <authorList>
            <person name="Coelho M.A."/>
            <person name="David-Palma M."/>
            <person name="Shea T."/>
            <person name="Bowers K."/>
            <person name="McGinley-Smith S."/>
            <person name="Mohammad A.W."/>
            <person name="Gnirke A."/>
            <person name="Yurkov A.M."/>
            <person name="Nowrousian M."/>
            <person name="Sun S."/>
            <person name="Cuomo C.A."/>
            <person name="Heitman J."/>
        </authorList>
    </citation>
    <scope>NUCLEOTIDE SEQUENCE [LARGE SCALE GENOMIC DNA]</scope>
    <source>
        <strain evidence="12 13">CBS 6074</strain>
    </source>
</reference>
<sequence length="753" mass="84712">MISQYHLAVIHLPLLSVGTALRIVHQNTCILFQSKRDYDRTNDRYDTVRPGDDLSKTATKSSISTNEAADFTNEDVSGITDLHDDSGASANTLRMWILTFGITTLIAGVDALFQLRYPTVSVSNVVAVLVSWPLGLAWHSFLPQWSIPVGFGQQIHLNPGPFTRKEHACVLMFTNVCIATGLTNTLVVEQVKYFNIDIGIGRVFYLNLVCYMISFGWMGLAENVLIKPANVTWPGVLGQIALISAVDQFGKKSKETEKGRTWKISRMALFGIVFGGSFVYYWISGFIFTVLADIGAFISWSSPKNATLSQVFGVQTGLGLFPLALDWSQISNLSNPLLVPFWAACCIFGSFVFWTWIILPILYYTNTWQSAHLPIMTNKLFTVKGKKYDFSNVVNSNWILDETKYLSYSPLMIPAAFVLNSALGVASFASMIITFGLNWRQDFWEPIRNRGKLNDRHNVLMDRYKQVSKWWYLLSMVVGLAIGIVYCEVWKEEMQISGGAFVVSILLCGSFYIPLALIEARANFVMQLNNFLEMVSSFWLKGQPIACMYFTVFGYGTLQHALHQSEAAKIGHYLKVPPRLTAVLLFLAAEVTFNQHVAWGLLGDKLFASGGRYVEIYCFIIAAVVICLFVFTMQRRYPRSYWKLVNPVLLIASGTKIPVNTGINFSAWFVVAFIFGYLLHKKKTTWWRKYNMITAIALDAGVAIAVILIYFCITYTGAASNFEWWGNTIQSKGCDAEGCPHLSYDSIIKPERW</sequence>
<feature type="transmembrane region" description="Helical" evidence="10">
    <location>
        <begin position="125"/>
        <end position="147"/>
    </location>
</feature>
<dbReference type="PANTHER" id="PTHR22601">
    <property type="entry name" value="ISP4 LIKE PROTEIN"/>
    <property type="match status" value="1"/>
</dbReference>
<feature type="transmembrane region" description="Helical" evidence="10">
    <location>
        <begin position="470"/>
        <end position="487"/>
    </location>
</feature>
<feature type="transmembrane region" description="Helical" evidence="10">
    <location>
        <begin position="200"/>
        <end position="219"/>
    </location>
</feature>
<comment type="similarity">
    <text evidence="2">Belongs to the oligopeptide OPT transporter family.</text>
</comment>
<name>A0AAX4JLP5_9TREE</name>
<feature type="transmembrane region" description="Helical" evidence="10">
    <location>
        <begin position="538"/>
        <end position="558"/>
    </location>
</feature>
<feature type="transmembrane region" description="Helical" evidence="10">
    <location>
        <begin position="692"/>
        <end position="718"/>
    </location>
</feature>
<gene>
    <name evidence="12" type="ORF">L201_001237</name>
</gene>
<comment type="subcellular location">
    <subcellularLocation>
        <location evidence="1">Membrane</location>
        <topology evidence="1">Multi-pass membrane protein</topology>
    </subcellularLocation>
</comment>
<dbReference type="GO" id="GO:0015031">
    <property type="term" value="P:protein transport"/>
    <property type="evidence" value="ECO:0007669"/>
    <property type="project" value="UniProtKB-KW"/>
</dbReference>
<dbReference type="InterPro" id="IPR004648">
    <property type="entry name" value="Oligpept_transpt"/>
</dbReference>
<keyword evidence="7 10" id="KW-1133">Transmembrane helix</keyword>
<evidence type="ECO:0000256" key="3">
    <source>
        <dbReference type="ARBA" id="ARBA00022448"/>
    </source>
</evidence>
<evidence type="ECO:0000256" key="10">
    <source>
        <dbReference type="SAM" id="Phobius"/>
    </source>
</evidence>
<dbReference type="GO" id="GO:0016020">
    <property type="term" value="C:membrane"/>
    <property type="evidence" value="ECO:0007669"/>
    <property type="project" value="UniProtKB-SubCell"/>
</dbReference>
<keyword evidence="6" id="KW-0653">Protein transport</keyword>
<keyword evidence="4 10" id="KW-0812">Transmembrane</keyword>
<proteinExistence type="inferred from homology"/>
<evidence type="ECO:0000256" key="11">
    <source>
        <dbReference type="SAM" id="SignalP"/>
    </source>
</evidence>
<dbReference type="Proteomes" id="UP001355207">
    <property type="component" value="Chromosome 1"/>
</dbReference>
<evidence type="ECO:0000256" key="1">
    <source>
        <dbReference type="ARBA" id="ARBA00004141"/>
    </source>
</evidence>
<feature type="transmembrane region" description="Helical" evidence="10">
    <location>
        <begin position="269"/>
        <end position="298"/>
    </location>
</feature>
<feature type="transmembrane region" description="Helical" evidence="10">
    <location>
        <begin position="411"/>
        <end position="437"/>
    </location>
</feature>
<dbReference type="GeneID" id="91091909"/>
<dbReference type="InterPro" id="IPR004813">
    <property type="entry name" value="OPT"/>
</dbReference>